<keyword evidence="2" id="KW-1185">Reference proteome</keyword>
<dbReference type="Proteomes" id="UP001281147">
    <property type="component" value="Unassembled WGS sequence"/>
</dbReference>
<reference evidence="1" key="1">
    <citation type="submission" date="2023-07" db="EMBL/GenBank/DDBJ databases">
        <title>Black Yeasts Isolated from many extreme environments.</title>
        <authorList>
            <person name="Coleine C."/>
            <person name="Stajich J.E."/>
            <person name="Selbmann L."/>
        </authorList>
    </citation>
    <scope>NUCLEOTIDE SEQUENCE</scope>
    <source>
        <strain evidence="1">CCFEE 5714</strain>
    </source>
</reference>
<accession>A0ACC3NJE1</accession>
<organism evidence="1 2">
    <name type="scientific">Vermiconidia calcicola</name>
    <dbReference type="NCBI Taxonomy" id="1690605"/>
    <lineage>
        <taxon>Eukaryota</taxon>
        <taxon>Fungi</taxon>
        <taxon>Dikarya</taxon>
        <taxon>Ascomycota</taxon>
        <taxon>Pezizomycotina</taxon>
        <taxon>Dothideomycetes</taxon>
        <taxon>Dothideomycetidae</taxon>
        <taxon>Mycosphaerellales</taxon>
        <taxon>Extremaceae</taxon>
        <taxon>Vermiconidia</taxon>
    </lineage>
</organism>
<evidence type="ECO:0000313" key="1">
    <source>
        <dbReference type="EMBL" id="KAK3717940.1"/>
    </source>
</evidence>
<sequence>MPPHHSRKRAASSELGEGDFGISFNAQTGRPVRKVRRSLENSPFVNSAAISDVTDISDCSETIPVVRRRKRKRSPSPPPSYESSEVEVVTRSSSPDVGTPAISTGESIQITLQNVVVNVPVGHVGPVMLQLDLPPLMTGQPRATLQASKTRRRPLHHTITTTPHQSGRLSKSKHRNFAGFLDLPAELRNEIYQQVFVVEESFRFDSPSNFSRCAALLRTCKQVYEEGRSILYSTNHFIFARKTRRHGSYWQPEWSEVGFKAVRKFLKIIGPANIGLIRRATLLLEDATPCLNPDLTTADDRRFVYDDVLMSVLRHLTDYAKLQKLDLHFHGRRRVERTDHRFLDNLTTIQADEVSFVPTPWTTLYPSESKQESVVEKLCLKAMTRKKKLYA</sequence>
<proteinExistence type="predicted"/>
<evidence type="ECO:0000313" key="2">
    <source>
        <dbReference type="Proteomes" id="UP001281147"/>
    </source>
</evidence>
<gene>
    <name evidence="1" type="ORF">LTR37_005366</name>
</gene>
<dbReference type="EMBL" id="JAUTXU010000034">
    <property type="protein sequence ID" value="KAK3717940.1"/>
    <property type="molecule type" value="Genomic_DNA"/>
</dbReference>
<comment type="caution">
    <text evidence="1">The sequence shown here is derived from an EMBL/GenBank/DDBJ whole genome shotgun (WGS) entry which is preliminary data.</text>
</comment>
<name>A0ACC3NJE1_9PEZI</name>
<protein>
    <submittedName>
        <fullName evidence="1">Uncharacterized protein</fullName>
    </submittedName>
</protein>